<dbReference type="CDD" id="cd01115">
    <property type="entry name" value="SLC13_permease"/>
    <property type="match status" value="1"/>
</dbReference>
<reference evidence="8" key="1">
    <citation type="submission" date="2019-08" db="EMBL/GenBank/DDBJ databases">
        <title>The improved chromosome-level genome for the pearl oyster Pinctada fucata martensii using PacBio sequencing and Hi-C.</title>
        <authorList>
            <person name="Zheng Z."/>
        </authorList>
    </citation>
    <scope>NUCLEOTIDE SEQUENCE</scope>
    <source>
        <strain evidence="8">ZZ-2019</strain>
        <tissue evidence="8">Adductor muscle</tissue>
    </source>
</reference>
<evidence type="ECO:0000313" key="8">
    <source>
        <dbReference type="EMBL" id="KAK3083871.1"/>
    </source>
</evidence>
<evidence type="ECO:0000256" key="5">
    <source>
        <dbReference type="ARBA" id="ARBA00023136"/>
    </source>
</evidence>
<protein>
    <submittedName>
        <fullName evidence="8">Uncharacterized protein</fullName>
    </submittedName>
</protein>
<keyword evidence="9" id="KW-1185">Reference proteome</keyword>
<feature type="transmembrane region" description="Helical" evidence="7">
    <location>
        <begin position="403"/>
        <end position="427"/>
    </location>
</feature>
<evidence type="ECO:0000256" key="6">
    <source>
        <dbReference type="SAM" id="MobiDB-lite"/>
    </source>
</evidence>
<dbReference type="AlphaFoldDB" id="A0AA89BIR3"/>
<dbReference type="GO" id="GO:0015556">
    <property type="term" value="F:C4-dicarboxylate transmembrane transporter activity"/>
    <property type="evidence" value="ECO:0007669"/>
    <property type="project" value="UniProtKB-ARBA"/>
</dbReference>
<evidence type="ECO:0000256" key="3">
    <source>
        <dbReference type="ARBA" id="ARBA00022692"/>
    </source>
</evidence>
<feature type="transmembrane region" description="Helical" evidence="7">
    <location>
        <begin position="47"/>
        <end position="76"/>
    </location>
</feature>
<dbReference type="GO" id="GO:0005886">
    <property type="term" value="C:plasma membrane"/>
    <property type="evidence" value="ECO:0007669"/>
    <property type="project" value="TreeGrafter"/>
</dbReference>
<keyword evidence="3 7" id="KW-0812">Transmembrane</keyword>
<dbReference type="Proteomes" id="UP001186944">
    <property type="component" value="Unassembled WGS sequence"/>
</dbReference>
<dbReference type="PANTHER" id="PTHR10283">
    <property type="entry name" value="SOLUTE CARRIER FAMILY 13 MEMBER"/>
    <property type="match status" value="1"/>
</dbReference>
<feature type="region of interest" description="Disordered" evidence="6">
    <location>
        <begin position="172"/>
        <end position="192"/>
    </location>
</feature>
<sequence>MARAKKFVNCLKDIWALKGIIVPIFAFCVPLPLILDTDSKAARCGYTVIVMAILWLTEAIPIPVTSLIPIFLLPLLGVSSAKEVSGSYVTDTSMLFLGGLIVAVAVEESGLHRRVALSILKIVGGQPNLLMFGLMLPTWFLSMWISNTAAASMMVPIITAVTAQMEEVAVGRDNSTKRTNRSNSKKFLHEESESEIGKNYDNNITLTAVTSLNDGQGIEKAENELYPVLLTEDGENQEDVMPPVKKSTSEHHGRLCKALGLSIAYAANTGGIATLTGSPPNLVLKEVADKVFDCRGKAIDGRPRSSGITFSNWMAFAFPLSFIVMILGWLWLQLFVLRCKKACGCCRKQKSSRELAIRKMIQEEYKTLGKFSFGEGVISMLFLTLAALWIFREPPNIPGWGDYFPPLIVSDSTPSIFIGVMLFILPARLPHVFCWRKNVDRSVQILRLKNLLEQTSDKKEKPYKPILEWQQTMNRLPWGVILLLGGGFALAKASKSSGLSKSVGQSMNVFSEYEPWVLNLIICSLTAAATEVTSNTATATLLMPILAELAEEVGLNPLYLMIGAAVACSFAFMLPVATPPSAIVFSNGFLTIPDMASAGLMMNIICILVLTLAINTWGNRIYSLDTIPDIFRTQDGNLTLLLSNLTSNCQ</sequence>
<dbReference type="GO" id="GO:0005310">
    <property type="term" value="F:dicarboxylic acid transmembrane transporter activity"/>
    <property type="evidence" value="ECO:0007669"/>
    <property type="project" value="UniProtKB-ARBA"/>
</dbReference>
<accession>A0AA89BIR3</accession>
<evidence type="ECO:0000256" key="7">
    <source>
        <dbReference type="SAM" id="Phobius"/>
    </source>
</evidence>
<feature type="transmembrane region" description="Helical" evidence="7">
    <location>
        <begin position="558"/>
        <end position="578"/>
    </location>
</feature>
<evidence type="ECO:0000256" key="1">
    <source>
        <dbReference type="ARBA" id="ARBA00004141"/>
    </source>
</evidence>
<feature type="transmembrane region" description="Helical" evidence="7">
    <location>
        <begin position="88"/>
        <end position="106"/>
    </location>
</feature>
<dbReference type="InterPro" id="IPR001898">
    <property type="entry name" value="SLC13A/DASS"/>
</dbReference>
<feature type="transmembrane region" description="Helical" evidence="7">
    <location>
        <begin position="598"/>
        <end position="617"/>
    </location>
</feature>
<feature type="transmembrane region" description="Helical" evidence="7">
    <location>
        <begin position="368"/>
        <end position="391"/>
    </location>
</feature>
<dbReference type="Pfam" id="PF00939">
    <property type="entry name" value="Na_sulph_symp"/>
    <property type="match status" value="1"/>
</dbReference>
<feature type="transmembrane region" description="Helical" evidence="7">
    <location>
        <begin position="15"/>
        <end position="35"/>
    </location>
</feature>
<evidence type="ECO:0000313" key="9">
    <source>
        <dbReference type="Proteomes" id="UP001186944"/>
    </source>
</evidence>
<keyword evidence="4 7" id="KW-1133">Transmembrane helix</keyword>
<evidence type="ECO:0000256" key="4">
    <source>
        <dbReference type="ARBA" id="ARBA00022989"/>
    </source>
</evidence>
<comment type="caution">
    <text evidence="8">The sequence shown here is derived from an EMBL/GenBank/DDBJ whole genome shotgun (WGS) entry which is preliminary data.</text>
</comment>
<evidence type="ECO:0000256" key="2">
    <source>
        <dbReference type="ARBA" id="ARBA00006772"/>
    </source>
</evidence>
<organism evidence="8 9">
    <name type="scientific">Pinctada imbricata</name>
    <name type="common">Atlantic pearl-oyster</name>
    <name type="synonym">Pinctada martensii</name>
    <dbReference type="NCBI Taxonomy" id="66713"/>
    <lineage>
        <taxon>Eukaryota</taxon>
        <taxon>Metazoa</taxon>
        <taxon>Spiralia</taxon>
        <taxon>Lophotrochozoa</taxon>
        <taxon>Mollusca</taxon>
        <taxon>Bivalvia</taxon>
        <taxon>Autobranchia</taxon>
        <taxon>Pteriomorphia</taxon>
        <taxon>Pterioida</taxon>
        <taxon>Pterioidea</taxon>
        <taxon>Pteriidae</taxon>
        <taxon>Pinctada</taxon>
    </lineage>
</organism>
<feature type="transmembrane region" description="Helical" evidence="7">
    <location>
        <begin position="313"/>
        <end position="332"/>
    </location>
</feature>
<dbReference type="PANTHER" id="PTHR10283:SF82">
    <property type="entry name" value="SOLUTE CARRIER FAMILY 13 MEMBER 2"/>
    <property type="match status" value="1"/>
</dbReference>
<name>A0AA89BIR3_PINIB</name>
<proteinExistence type="inferred from homology"/>
<keyword evidence="5 7" id="KW-0472">Membrane</keyword>
<comment type="subcellular location">
    <subcellularLocation>
        <location evidence="1">Membrane</location>
        <topology evidence="1">Multi-pass membrane protein</topology>
    </subcellularLocation>
</comment>
<gene>
    <name evidence="8" type="ORF">FSP39_004398</name>
</gene>
<comment type="similarity">
    <text evidence="2">Belongs to the SLC13A/DASS transporter (TC 2.A.47) family. NADC subfamily.</text>
</comment>
<dbReference type="EMBL" id="VSWD01000013">
    <property type="protein sequence ID" value="KAK3083871.1"/>
    <property type="molecule type" value="Genomic_DNA"/>
</dbReference>